<reference evidence="2" key="2">
    <citation type="journal article" date="2008" name="Nucleic Acids Res.">
        <title>The rice annotation project database (RAP-DB): 2008 update.</title>
        <authorList>
            <consortium name="The rice annotation project (RAP)"/>
        </authorList>
    </citation>
    <scope>GENOME REANNOTATION</scope>
    <source>
        <strain evidence="2">cv. Nipponbare</strain>
    </source>
</reference>
<protein>
    <submittedName>
        <fullName evidence="1">Uncharacterized protein</fullName>
    </submittedName>
</protein>
<accession>Q5Z9V5</accession>
<gene>
    <name evidence="1" type="primary">P0528B02.20</name>
</gene>
<evidence type="ECO:0000313" key="1">
    <source>
        <dbReference type="EMBL" id="BAD53518.1"/>
    </source>
</evidence>
<dbReference type="EMBL" id="AP003575">
    <property type="protein sequence ID" value="BAD53518.1"/>
    <property type="molecule type" value="Genomic_DNA"/>
</dbReference>
<organism evidence="1 2">
    <name type="scientific">Oryza sativa subsp. japonica</name>
    <name type="common">Rice</name>
    <dbReference type="NCBI Taxonomy" id="39947"/>
    <lineage>
        <taxon>Eukaryota</taxon>
        <taxon>Viridiplantae</taxon>
        <taxon>Streptophyta</taxon>
        <taxon>Embryophyta</taxon>
        <taxon>Tracheophyta</taxon>
        <taxon>Spermatophyta</taxon>
        <taxon>Magnoliopsida</taxon>
        <taxon>Liliopsida</taxon>
        <taxon>Poales</taxon>
        <taxon>Poaceae</taxon>
        <taxon>BOP clade</taxon>
        <taxon>Oryzoideae</taxon>
        <taxon>Oryzeae</taxon>
        <taxon>Oryzinae</taxon>
        <taxon>Oryza</taxon>
        <taxon>Oryza sativa</taxon>
    </lineage>
</organism>
<sequence length="113" mass="12716">MKAPKTGQMMATEMKTPDMTLSPYDEVNLIITVQRTGTAHGAKIVAGRANRRAVVHWYSVLEYYFSMHALIHAQLLGQVANSSEEKRDEIVNEQRGLPVVMLVSTRQPLLLHQ</sequence>
<name>Q5Z9V5_ORYSJ</name>
<evidence type="ECO:0000313" key="2">
    <source>
        <dbReference type="Proteomes" id="UP000000763"/>
    </source>
</evidence>
<reference evidence="2" key="1">
    <citation type="journal article" date="2005" name="Nature">
        <title>The map-based sequence of the rice genome.</title>
        <authorList>
            <consortium name="International rice genome sequencing project (IRGSP)"/>
            <person name="Matsumoto T."/>
            <person name="Wu J."/>
            <person name="Kanamori H."/>
            <person name="Katayose Y."/>
            <person name="Fujisawa M."/>
            <person name="Namiki N."/>
            <person name="Mizuno H."/>
            <person name="Yamamoto K."/>
            <person name="Antonio B.A."/>
            <person name="Baba T."/>
            <person name="Sakata K."/>
            <person name="Nagamura Y."/>
            <person name="Aoki H."/>
            <person name="Arikawa K."/>
            <person name="Arita K."/>
            <person name="Bito T."/>
            <person name="Chiden Y."/>
            <person name="Fujitsuka N."/>
            <person name="Fukunaka R."/>
            <person name="Hamada M."/>
            <person name="Harada C."/>
            <person name="Hayashi A."/>
            <person name="Hijishita S."/>
            <person name="Honda M."/>
            <person name="Hosokawa S."/>
            <person name="Ichikawa Y."/>
            <person name="Idonuma A."/>
            <person name="Iijima M."/>
            <person name="Ikeda M."/>
            <person name="Ikeno M."/>
            <person name="Ito K."/>
            <person name="Ito S."/>
            <person name="Ito T."/>
            <person name="Ito Y."/>
            <person name="Ito Y."/>
            <person name="Iwabuchi A."/>
            <person name="Kamiya K."/>
            <person name="Karasawa W."/>
            <person name="Kurita K."/>
            <person name="Katagiri S."/>
            <person name="Kikuta A."/>
            <person name="Kobayashi H."/>
            <person name="Kobayashi N."/>
            <person name="Machita K."/>
            <person name="Maehara T."/>
            <person name="Masukawa M."/>
            <person name="Mizubayashi T."/>
            <person name="Mukai Y."/>
            <person name="Nagasaki H."/>
            <person name="Nagata Y."/>
            <person name="Naito S."/>
            <person name="Nakashima M."/>
            <person name="Nakama Y."/>
            <person name="Nakamichi Y."/>
            <person name="Nakamura M."/>
            <person name="Meguro A."/>
            <person name="Negishi M."/>
            <person name="Ohta I."/>
            <person name="Ohta T."/>
            <person name="Okamoto M."/>
            <person name="Ono N."/>
            <person name="Saji S."/>
            <person name="Sakaguchi M."/>
            <person name="Sakai K."/>
            <person name="Shibata M."/>
            <person name="Shimokawa T."/>
            <person name="Song J."/>
            <person name="Takazaki Y."/>
            <person name="Terasawa K."/>
            <person name="Tsugane M."/>
            <person name="Tsuji K."/>
            <person name="Ueda S."/>
            <person name="Waki K."/>
            <person name="Yamagata H."/>
            <person name="Yamamoto M."/>
            <person name="Yamamoto S."/>
            <person name="Yamane H."/>
            <person name="Yoshiki S."/>
            <person name="Yoshihara R."/>
            <person name="Yukawa K."/>
            <person name="Zhong H."/>
            <person name="Yano M."/>
            <person name="Yuan Q."/>
            <person name="Ouyang S."/>
            <person name="Liu J."/>
            <person name="Jones K.M."/>
            <person name="Gansberger K."/>
            <person name="Moffat K."/>
            <person name="Hill J."/>
            <person name="Bera J."/>
            <person name="Fadrosh D."/>
            <person name="Jin S."/>
            <person name="Johri S."/>
            <person name="Kim M."/>
            <person name="Overton L."/>
            <person name="Reardon M."/>
            <person name="Tsitrin T."/>
            <person name="Vuong H."/>
            <person name="Weaver B."/>
            <person name="Ciecko A."/>
            <person name="Tallon L."/>
            <person name="Jackson J."/>
            <person name="Pai G."/>
            <person name="Aken S.V."/>
            <person name="Utterback T."/>
            <person name="Reidmuller S."/>
            <person name="Feldblyum T."/>
            <person name="Hsiao J."/>
            <person name="Zismann V."/>
            <person name="Iobst S."/>
            <person name="de Vazeille A.R."/>
            <person name="Buell C.R."/>
            <person name="Ying K."/>
            <person name="Li Y."/>
            <person name="Lu T."/>
            <person name="Huang Y."/>
            <person name="Zhao Q."/>
            <person name="Feng Q."/>
            <person name="Zhang L."/>
            <person name="Zhu J."/>
            <person name="Weng Q."/>
            <person name="Mu J."/>
            <person name="Lu Y."/>
            <person name="Fan D."/>
            <person name="Liu Y."/>
            <person name="Guan J."/>
            <person name="Zhang Y."/>
            <person name="Yu S."/>
            <person name="Liu X."/>
            <person name="Zhang Y."/>
            <person name="Hong G."/>
            <person name="Han B."/>
            <person name="Choisne N."/>
            <person name="Demange N."/>
            <person name="Orjeda G."/>
            <person name="Samain S."/>
            <person name="Cattolico L."/>
            <person name="Pelletier E."/>
            <person name="Couloux A."/>
            <person name="Segurens B."/>
            <person name="Wincker P."/>
            <person name="D'Hont A."/>
            <person name="Scarpelli C."/>
            <person name="Weissenbach J."/>
            <person name="Salanoubat M."/>
            <person name="Quetier F."/>
            <person name="Yu Y."/>
            <person name="Kim H.R."/>
            <person name="Rambo T."/>
            <person name="Currie J."/>
            <person name="Collura K."/>
            <person name="Luo M."/>
            <person name="Yang T."/>
            <person name="Ammiraju J.S.S."/>
            <person name="Engler F."/>
            <person name="Soderlund C."/>
            <person name="Wing R.A."/>
            <person name="Palmer L.E."/>
            <person name="de la Bastide M."/>
            <person name="Spiegel L."/>
            <person name="Nascimento L."/>
            <person name="Zutavern T."/>
            <person name="O'Shaughnessy A."/>
            <person name="Dike S."/>
            <person name="Dedhia N."/>
            <person name="Preston R."/>
            <person name="Balija V."/>
            <person name="McCombie W.R."/>
            <person name="Chow T."/>
            <person name="Chen H."/>
            <person name="Chung M."/>
            <person name="Chen C."/>
            <person name="Shaw J."/>
            <person name="Wu H."/>
            <person name="Hsiao K."/>
            <person name="Chao Y."/>
            <person name="Chu M."/>
            <person name="Cheng C."/>
            <person name="Hour A."/>
            <person name="Lee P."/>
            <person name="Lin S."/>
            <person name="Lin Y."/>
            <person name="Liou J."/>
            <person name="Liu S."/>
            <person name="Hsing Y."/>
            <person name="Raghuvanshi S."/>
            <person name="Mohanty A."/>
            <person name="Bharti A.K."/>
            <person name="Gaur A."/>
            <person name="Gupta V."/>
            <person name="Kumar D."/>
            <person name="Ravi V."/>
            <person name="Vij S."/>
            <person name="Kapur A."/>
            <person name="Khurana P."/>
            <person name="Khurana P."/>
            <person name="Khurana J.P."/>
            <person name="Tyagi A.K."/>
            <person name="Gaikwad K."/>
            <person name="Singh A."/>
            <person name="Dalal V."/>
            <person name="Srivastava S."/>
            <person name="Dixit A."/>
            <person name="Pal A.K."/>
            <person name="Ghazi I.A."/>
            <person name="Yadav M."/>
            <person name="Pandit A."/>
            <person name="Bhargava A."/>
            <person name="Sureshbabu K."/>
            <person name="Batra K."/>
            <person name="Sharma T.R."/>
            <person name="Mohapatra T."/>
            <person name="Singh N.K."/>
            <person name="Messing J."/>
            <person name="Nelson A.B."/>
            <person name="Fuks G."/>
            <person name="Kavchok S."/>
            <person name="Keizer G."/>
            <person name="Linton E."/>
            <person name="Llaca V."/>
            <person name="Song R."/>
            <person name="Tanyolac B."/>
            <person name="Young S."/>
            <person name="Ho-Il K."/>
            <person name="Hahn J.H."/>
            <person name="Sangsakoo G."/>
            <person name="Vanavichit A."/>
            <person name="de Mattos Luiz.A.T."/>
            <person name="Zimmer P.D."/>
            <person name="Malone G."/>
            <person name="Dellagostin O."/>
            <person name="de Oliveira A.C."/>
            <person name="Bevan M."/>
            <person name="Bancroft I."/>
            <person name="Minx P."/>
            <person name="Cordum H."/>
            <person name="Wilson R."/>
            <person name="Cheng Z."/>
            <person name="Jin W."/>
            <person name="Jiang J."/>
            <person name="Leong S.A."/>
            <person name="Iwama H."/>
            <person name="Gojobori T."/>
            <person name="Itoh T."/>
            <person name="Niimura Y."/>
            <person name="Fujii Y."/>
            <person name="Habara T."/>
            <person name="Sakai H."/>
            <person name="Sato Y."/>
            <person name="Wilson G."/>
            <person name="Kumar K."/>
            <person name="McCouch S."/>
            <person name="Juretic N."/>
            <person name="Hoen D."/>
            <person name="Wright S."/>
            <person name="Bruskiewich R."/>
            <person name="Bureau T."/>
            <person name="Miyao A."/>
            <person name="Hirochika H."/>
            <person name="Nishikawa T."/>
            <person name="Kadowaki K."/>
            <person name="Sugiura M."/>
            <person name="Burr B."/>
            <person name="Sasaki T."/>
        </authorList>
    </citation>
    <scope>NUCLEOTIDE SEQUENCE [LARGE SCALE GENOMIC DNA]</scope>
    <source>
        <strain evidence="2">cv. Nipponbare</strain>
    </source>
</reference>
<proteinExistence type="predicted"/>
<dbReference type="Proteomes" id="UP000000763">
    <property type="component" value="Chromosome 6"/>
</dbReference>
<dbReference type="AlphaFoldDB" id="Q5Z9V5"/>